<dbReference type="RefSeq" id="WP_213426967.1">
    <property type="nucleotide sequence ID" value="NZ_AP031286.1"/>
</dbReference>
<protein>
    <submittedName>
        <fullName evidence="1">Uncharacterized protein</fullName>
    </submittedName>
</protein>
<comment type="caution">
    <text evidence="1">The sequence shown here is derived from an EMBL/GenBank/DDBJ whole genome shotgun (WGS) entry which is preliminary data.</text>
</comment>
<organism evidence="1 2">
    <name type="scientific">Paenibacillus melissococcoides</name>
    <dbReference type="NCBI Taxonomy" id="2912268"/>
    <lineage>
        <taxon>Bacteria</taxon>
        <taxon>Bacillati</taxon>
        <taxon>Bacillota</taxon>
        <taxon>Bacilli</taxon>
        <taxon>Bacillales</taxon>
        <taxon>Paenibacillaceae</taxon>
        <taxon>Paenibacillus</taxon>
    </lineage>
</organism>
<keyword evidence="2" id="KW-1185">Reference proteome</keyword>
<evidence type="ECO:0000313" key="1">
    <source>
        <dbReference type="EMBL" id="CAH8244173.1"/>
    </source>
</evidence>
<dbReference type="Proteomes" id="UP001154322">
    <property type="component" value="Unassembled WGS sequence"/>
</dbReference>
<dbReference type="EMBL" id="CALYLO010000001">
    <property type="protein sequence ID" value="CAH8244173.1"/>
    <property type="molecule type" value="Genomic_DNA"/>
</dbReference>
<accession>A0ABN8U4F4</accession>
<gene>
    <name evidence="1" type="ORF">WJ0W_001411</name>
</gene>
<name>A0ABN8U4F4_9BACL</name>
<reference evidence="1" key="1">
    <citation type="submission" date="2022-06" db="EMBL/GenBank/DDBJ databases">
        <authorList>
            <person name="Dietemann V."/>
            <person name="Ory F."/>
            <person name="Dainat B."/>
            <person name="Oberhansli S."/>
        </authorList>
    </citation>
    <scope>NUCLEOTIDE SEQUENCE</scope>
    <source>
        <strain evidence="1">Ena-SAMPLE-TAB-26-04-2022-14:26:32:270-5432</strain>
    </source>
</reference>
<proteinExistence type="predicted"/>
<evidence type="ECO:0000313" key="2">
    <source>
        <dbReference type="Proteomes" id="UP001154322"/>
    </source>
</evidence>
<sequence length="49" mass="5383">MRTFTEQAAPTMIAELTPFIGELAKLRDQPVDLGDLEVSFISGTKMSLL</sequence>